<dbReference type="Gene3D" id="3.10.110.10">
    <property type="entry name" value="Ubiquitin Conjugating Enzyme"/>
    <property type="match status" value="1"/>
</dbReference>
<dbReference type="Pfam" id="PF00179">
    <property type="entry name" value="UQ_con"/>
    <property type="match status" value="1"/>
</dbReference>
<dbReference type="OrthoDB" id="5596422at2759"/>
<dbReference type="InterPro" id="IPR000608">
    <property type="entry name" value="UBC"/>
</dbReference>
<dbReference type="SMART" id="SM00212">
    <property type="entry name" value="UBCc"/>
    <property type="match status" value="1"/>
</dbReference>
<dbReference type="Proteomes" id="UP000783686">
    <property type="component" value="Unassembled WGS sequence"/>
</dbReference>
<evidence type="ECO:0000259" key="2">
    <source>
        <dbReference type="PROSITE" id="PS50127"/>
    </source>
</evidence>
<dbReference type="PANTHER" id="PTHR24067">
    <property type="entry name" value="UBIQUITIN-CONJUGATING ENZYME E2"/>
    <property type="match status" value="1"/>
</dbReference>
<dbReference type="AlphaFoldDB" id="A0A811LS66"/>
<evidence type="ECO:0000256" key="1">
    <source>
        <dbReference type="SAM" id="MobiDB-lite"/>
    </source>
</evidence>
<sequence length="309" mass="35021">MADMLSESIPKLNLNEGDEIQVQSDSISISSTNRSDNIPAVDPLKRRNLFVLTEFRAICNRPPEGIYVRPSELDLLEWYGVIVVKAGVFAGGIFRFTLTLSPSFPDTDQVPTVEFELNLFHPMIHPKTNRVDFHRFFPSGWSPDRNHIHHVLQALQALFFRYDCTLDHAANAEAALLWADDRKKFKKMANTAVRDSRTQIYDLPKSDDPQALKFKPWDGSIMEPVLGMIHGATKPPKDHPLNEVLSVQDNPFASFFNVEKTKYLCDVLPDVNSDRKNSDPDLDMDVQSDNEEEIPDSSYVGGTEEEDDV</sequence>
<dbReference type="Proteomes" id="UP000614601">
    <property type="component" value="Unassembled WGS sequence"/>
</dbReference>
<feature type="compositionally biased region" description="Acidic residues" evidence="1">
    <location>
        <begin position="280"/>
        <end position="295"/>
    </location>
</feature>
<feature type="domain" description="UBC core" evidence="2">
    <location>
        <begin position="46"/>
        <end position="198"/>
    </location>
</feature>
<proteinExistence type="predicted"/>
<dbReference type="GO" id="GO:0032446">
    <property type="term" value="P:protein modification by small protein conjugation"/>
    <property type="evidence" value="ECO:0007669"/>
    <property type="project" value="UniProtKB-ARBA"/>
</dbReference>
<name>A0A811LS66_9BILA</name>
<gene>
    <name evidence="3" type="ORF">BOKJ2_LOCUS13893</name>
</gene>
<protein>
    <recommendedName>
        <fullName evidence="2">UBC core domain-containing protein</fullName>
    </recommendedName>
</protein>
<organism evidence="3 4">
    <name type="scientific">Bursaphelenchus okinawaensis</name>
    <dbReference type="NCBI Taxonomy" id="465554"/>
    <lineage>
        <taxon>Eukaryota</taxon>
        <taxon>Metazoa</taxon>
        <taxon>Ecdysozoa</taxon>
        <taxon>Nematoda</taxon>
        <taxon>Chromadorea</taxon>
        <taxon>Rhabditida</taxon>
        <taxon>Tylenchina</taxon>
        <taxon>Tylenchomorpha</taxon>
        <taxon>Aphelenchoidea</taxon>
        <taxon>Aphelenchoididae</taxon>
        <taxon>Bursaphelenchus</taxon>
    </lineage>
</organism>
<keyword evidence="4" id="KW-1185">Reference proteome</keyword>
<evidence type="ECO:0000313" key="3">
    <source>
        <dbReference type="EMBL" id="CAD5229953.1"/>
    </source>
</evidence>
<accession>A0A811LS66</accession>
<dbReference type="InterPro" id="IPR050113">
    <property type="entry name" value="Ub_conjugating_enzyme"/>
</dbReference>
<feature type="region of interest" description="Disordered" evidence="1">
    <location>
        <begin position="269"/>
        <end position="309"/>
    </location>
</feature>
<dbReference type="InterPro" id="IPR016135">
    <property type="entry name" value="UBQ-conjugating_enzyme/RWD"/>
</dbReference>
<dbReference type="SUPFAM" id="SSF54495">
    <property type="entry name" value="UBC-like"/>
    <property type="match status" value="1"/>
</dbReference>
<comment type="caution">
    <text evidence="3">The sequence shown here is derived from an EMBL/GenBank/DDBJ whole genome shotgun (WGS) entry which is preliminary data.</text>
</comment>
<evidence type="ECO:0000313" key="4">
    <source>
        <dbReference type="Proteomes" id="UP000614601"/>
    </source>
</evidence>
<dbReference type="EMBL" id="CAJFCW020000006">
    <property type="protein sequence ID" value="CAG9127340.1"/>
    <property type="molecule type" value="Genomic_DNA"/>
</dbReference>
<dbReference type="EMBL" id="CAJFDH010000006">
    <property type="protein sequence ID" value="CAD5229953.1"/>
    <property type="molecule type" value="Genomic_DNA"/>
</dbReference>
<dbReference type="CDD" id="cd23814">
    <property type="entry name" value="UEV_AKTIP"/>
    <property type="match status" value="1"/>
</dbReference>
<reference evidence="3" key="1">
    <citation type="submission" date="2020-09" db="EMBL/GenBank/DDBJ databases">
        <authorList>
            <person name="Kikuchi T."/>
        </authorList>
    </citation>
    <scope>NUCLEOTIDE SEQUENCE</scope>
    <source>
        <strain evidence="3">SH1</strain>
    </source>
</reference>
<dbReference type="PROSITE" id="PS50127">
    <property type="entry name" value="UBC_2"/>
    <property type="match status" value="1"/>
</dbReference>